<dbReference type="SUPFAM" id="SSF52058">
    <property type="entry name" value="L domain-like"/>
    <property type="match status" value="2"/>
</dbReference>
<evidence type="ECO:0000256" key="1">
    <source>
        <dbReference type="ARBA" id="ARBA00022614"/>
    </source>
</evidence>
<protein>
    <recommendedName>
        <fullName evidence="4">Disease resistance R13L4/SHOC-2-like LRR domain-containing protein</fullName>
    </recommendedName>
</protein>
<reference evidence="5 6" key="1">
    <citation type="submission" date="2014-11" db="EMBL/GenBank/DDBJ databases">
        <authorList>
            <person name="Zhu J."/>
            <person name="Qi W."/>
            <person name="Song R."/>
        </authorList>
    </citation>
    <scope>NUCLEOTIDE SEQUENCE [LARGE SCALE GENOMIC DNA]</scope>
</reference>
<dbReference type="STRING" id="1169540.A0A0G4GTP2"/>
<dbReference type="PANTHER" id="PTHR48054">
    <property type="entry name" value="RECEPTOR KINASE-LIKE PROTEIN XA21"/>
    <property type="match status" value="1"/>
</dbReference>
<name>A0A0G4GTP2_VITBC</name>
<keyword evidence="6" id="KW-1185">Reference proteome</keyword>
<dbReference type="VEuPathDB" id="CryptoDB:Vbra_4614"/>
<dbReference type="Proteomes" id="UP000041254">
    <property type="component" value="Unassembled WGS sequence"/>
</dbReference>
<dbReference type="OrthoDB" id="676979at2759"/>
<dbReference type="InterPro" id="IPR055414">
    <property type="entry name" value="LRR_R13L4/SHOC2-like"/>
</dbReference>
<keyword evidence="1" id="KW-0433">Leucine-rich repeat</keyword>
<dbReference type="InterPro" id="IPR032675">
    <property type="entry name" value="LRR_dom_sf"/>
</dbReference>
<dbReference type="Gene3D" id="3.80.10.10">
    <property type="entry name" value="Ribonuclease Inhibitor"/>
    <property type="match status" value="4"/>
</dbReference>
<keyword evidence="2" id="KW-0677">Repeat</keyword>
<feature type="domain" description="Disease resistance R13L4/SHOC-2-like LRR" evidence="4">
    <location>
        <begin position="334"/>
        <end position="561"/>
    </location>
</feature>
<feature type="signal peptide" evidence="3">
    <location>
        <begin position="1"/>
        <end position="19"/>
    </location>
</feature>
<feature type="chain" id="PRO_5005190465" description="Disease resistance R13L4/SHOC-2-like LRR domain-containing protein" evidence="3">
    <location>
        <begin position="20"/>
        <end position="564"/>
    </location>
</feature>
<gene>
    <name evidence="5" type="ORF">Vbra_4614</name>
</gene>
<evidence type="ECO:0000256" key="2">
    <source>
        <dbReference type="ARBA" id="ARBA00022737"/>
    </source>
</evidence>
<dbReference type="AlphaFoldDB" id="A0A0G4GTP2"/>
<dbReference type="FunFam" id="3.80.10.10:FF:000041">
    <property type="entry name" value="LRR receptor-like serine/threonine-protein kinase ERECTA"/>
    <property type="match status" value="1"/>
</dbReference>
<dbReference type="Pfam" id="PF23598">
    <property type="entry name" value="LRR_14"/>
    <property type="match status" value="1"/>
</dbReference>
<evidence type="ECO:0000313" key="6">
    <source>
        <dbReference type="Proteomes" id="UP000041254"/>
    </source>
</evidence>
<accession>A0A0G4GTP2</accession>
<organism evidence="5 6">
    <name type="scientific">Vitrella brassicaformis (strain CCMP3155)</name>
    <dbReference type="NCBI Taxonomy" id="1169540"/>
    <lineage>
        <taxon>Eukaryota</taxon>
        <taxon>Sar</taxon>
        <taxon>Alveolata</taxon>
        <taxon>Colpodellida</taxon>
        <taxon>Vitrellaceae</taxon>
        <taxon>Vitrella</taxon>
    </lineage>
</organism>
<dbReference type="InParanoid" id="A0A0G4GTP2"/>
<dbReference type="SMART" id="SM00369">
    <property type="entry name" value="LRR_TYP"/>
    <property type="match status" value="4"/>
</dbReference>
<sequence length="564" mass="61803">MQGVLVFLELWLALLPIQAAPSSHLIHRAPRLLPERALQANESYDGSCTWTDCTKWNLLSSNVNFRLIFRPTVTSTEVRPPQSLILPVDTIDELSSAECGPCAADADAFRRLTLNTGLVNETEAAIFGTDFCSVSFIVCIRLPDGAEGYLMLLWDQMDQVDRWAASLRREGKTVPFPSEVYELEAILGLWIWSIPFEGQLTEDIGNLATLRLLALEHTHMYGRLPASLGNLTSLKVLSIVGSLQEVTFSGLLPPARLQSLDFLWIMDTSFGGSLDELANLTQLKYVHLRRPGLRLSHVPSTLGPNLTSLTLSDVGLSGPLSDGFGSTWPYLLGLDLSDNQLSGPLPSALDNAMNLTYIELCCQGGTNGGFQGRLPAEWGSLTKLEFLDLEQNNLTGAIPEQWVNLSSLQTLNLGHNGLSGTLEALGMLRNLKDLYLSNNQFIGQVPDGLGECRNLMFFSAAYNQLSGSLRAALGKATDIRGIELCCQEETNGGFEGSLPAEWGSLTKLEFLNLRENNLTGAIPEQWGNLSLLWGLDLRTNRLSGTLDAIGWLPNLWELSLGNNR</sequence>
<evidence type="ECO:0000313" key="5">
    <source>
        <dbReference type="EMBL" id="CEM34135.1"/>
    </source>
</evidence>
<dbReference type="EMBL" id="CDMY01000803">
    <property type="protein sequence ID" value="CEM34135.1"/>
    <property type="molecule type" value="Genomic_DNA"/>
</dbReference>
<dbReference type="InterPro" id="IPR003591">
    <property type="entry name" value="Leu-rich_rpt_typical-subtyp"/>
</dbReference>
<dbReference type="PhylomeDB" id="A0A0G4GTP2"/>
<evidence type="ECO:0000256" key="3">
    <source>
        <dbReference type="SAM" id="SignalP"/>
    </source>
</evidence>
<proteinExistence type="predicted"/>
<evidence type="ECO:0000259" key="4">
    <source>
        <dbReference type="Pfam" id="PF23598"/>
    </source>
</evidence>
<dbReference type="InterPro" id="IPR052592">
    <property type="entry name" value="LRR-RLK"/>
</dbReference>
<dbReference type="PANTHER" id="PTHR48054:SF82">
    <property type="entry name" value="LRR RECEPTOR-LIKE SERINE_THREONINE-PROTEIN KINASE FLS2"/>
    <property type="match status" value="1"/>
</dbReference>
<keyword evidence="3" id="KW-0732">Signal</keyword>